<dbReference type="Proteomes" id="UP000095713">
    <property type="component" value="Unassembled WGS sequence"/>
</dbReference>
<dbReference type="InterPro" id="IPR006103">
    <property type="entry name" value="Glyco_hydro_2_cat"/>
</dbReference>
<dbReference type="RefSeq" id="WP_069829673.1">
    <property type="nucleotide sequence ID" value="NZ_MDJD01000034.1"/>
</dbReference>
<dbReference type="EMBL" id="MDJD01000034">
    <property type="protein sequence ID" value="OEK08163.1"/>
    <property type="molecule type" value="Genomic_DNA"/>
</dbReference>
<feature type="transmembrane region" description="Helical" evidence="1">
    <location>
        <begin position="12"/>
        <end position="35"/>
    </location>
</feature>
<reference evidence="3 4" key="1">
    <citation type="submission" date="2016-05" db="EMBL/GenBank/DDBJ databases">
        <title>Draft Genome Sequence of Algibacter sp. Strain SK-16 Isolated from the Surface Water of Aburatsubo Inlet.</title>
        <authorList>
            <person name="Wong S.-K."/>
            <person name="Yoshizawa S."/>
            <person name="Nakajima Y."/>
            <person name="Ogura Y."/>
            <person name="Tetsuya H."/>
            <person name="Hamasaki K."/>
        </authorList>
    </citation>
    <scope>NUCLEOTIDE SEQUENCE [LARGE SCALE GENOMIC DNA]</scope>
    <source>
        <strain evidence="3 4">SK-16</strain>
    </source>
</reference>
<evidence type="ECO:0000313" key="4">
    <source>
        <dbReference type="Proteomes" id="UP000095713"/>
    </source>
</evidence>
<evidence type="ECO:0000259" key="2">
    <source>
        <dbReference type="Pfam" id="PF02836"/>
    </source>
</evidence>
<keyword evidence="1" id="KW-1133">Transmembrane helix</keyword>
<dbReference type="InterPro" id="IPR017853">
    <property type="entry name" value="GH"/>
</dbReference>
<dbReference type="AlphaFoldDB" id="A0A1E5T9V6"/>
<keyword evidence="4" id="KW-1185">Reference proteome</keyword>
<evidence type="ECO:0000256" key="1">
    <source>
        <dbReference type="SAM" id="Phobius"/>
    </source>
</evidence>
<organism evidence="3 4">
    <name type="scientific">Flavivirga aquatica</name>
    <dbReference type="NCBI Taxonomy" id="1849968"/>
    <lineage>
        <taxon>Bacteria</taxon>
        <taxon>Pseudomonadati</taxon>
        <taxon>Bacteroidota</taxon>
        <taxon>Flavobacteriia</taxon>
        <taxon>Flavobacteriales</taxon>
        <taxon>Flavobacteriaceae</taxon>
        <taxon>Flavivirga</taxon>
    </lineage>
</organism>
<keyword evidence="3" id="KW-0378">Hydrolase</keyword>
<protein>
    <submittedName>
        <fullName evidence="3">Glycosyl hydrolase family 5</fullName>
    </submittedName>
</protein>
<dbReference type="GO" id="GO:0005975">
    <property type="term" value="P:carbohydrate metabolic process"/>
    <property type="evidence" value="ECO:0007669"/>
    <property type="project" value="InterPro"/>
</dbReference>
<proteinExistence type="predicted"/>
<dbReference type="OrthoDB" id="9774262at2"/>
<feature type="domain" description="Glycoside hydrolase family 2 catalytic" evidence="2">
    <location>
        <begin position="214"/>
        <end position="427"/>
    </location>
</feature>
<accession>A0A1E5T9V6</accession>
<evidence type="ECO:0000313" key="3">
    <source>
        <dbReference type="EMBL" id="OEK08163.1"/>
    </source>
</evidence>
<sequence length="505" mass="58553">MIRINQNIVRGILLISYIGVITLILFGISSLYSYLNTGANRSKMLHTEIKKIDQYLPKIEWSPLNNEGRPMDEQTLNALENDYLDAWYVKHVALKTNTTNGIDDYYTDHARKNLFNFVALNISKKTSIESTTLEHNPTLEFFSEDGQLIVITDRDVIEYKRIYENETIILETTEKSTYKIILLLEDGFWRIRHIVKEKSKPYIKKTTPALNTTTVINGINYYPQASPWDMYGDKFDIKIISKDFKIIKDSGLNSVRIFVPYEDFGKANINTEKLKKLIQVLDCAETQKLKVVVTLFDFYGDYSVLNWTLNLYHASTLVTALKDHNALLAWDIKNEPNLDFKSRGKEQVISWLNVTIDLVKSIDKKHPITIGWSNIESATILNEKLDLISFHYYKDLKDLEALYVQLQTQIPNKPIAITEFGLSSYKGLWNPVGHSEQDQANYHQKAQNLFYKNNIQAMSWTLYDFSEIPKEVVGRLPWRKRAQECFGFINQNGETKSAFIYISKK</sequence>
<dbReference type="SUPFAM" id="SSF51445">
    <property type="entry name" value="(Trans)glycosidases"/>
    <property type="match status" value="1"/>
</dbReference>
<comment type="caution">
    <text evidence="3">The sequence shown here is derived from an EMBL/GenBank/DDBJ whole genome shotgun (WGS) entry which is preliminary data.</text>
</comment>
<keyword evidence="1" id="KW-0472">Membrane</keyword>
<keyword evidence="1" id="KW-0812">Transmembrane</keyword>
<dbReference type="STRING" id="1849968.A8C32_01495"/>
<dbReference type="Gene3D" id="3.20.20.80">
    <property type="entry name" value="Glycosidases"/>
    <property type="match status" value="1"/>
</dbReference>
<name>A0A1E5T9V6_9FLAO</name>
<gene>
    <name evidence="3" type="ORF">A8C32_01495</name>
</gene>
<dbReference type="GO" id="GO:0004553">
    <property type="term" value="F:hydrolase activity, hydrolyzing O-glycosyl compounds"/>
    <property type="evidence" value="ECO:0007669"/>
    <property type="project" value="InterPro"/>
</dbReference>
<dbReference type="Pfam" id="PF02836">
    <property type="entry name" value="Glyco_hydro_2_C"/>
    <property type="match status" value="1"/>
</dbReference>